<keyword evidence="2" id="KW-0472">Membrane</keyword>
<keyword evidence="2" id="KW-0812">Transmembrane</keyword>
<evidence type="ECO:0000256" key="2">
    <source>
        <dbReference type="SAM" id="Phobius"/>
    </source>
</evidence>
<feature type="compositionally biased region" description="Low complexity" evidence="1">
    <location>
        <begin position="283"/>
        <end position="292"/>
    </location>
</feature>
<proteinExistence type="predicted"/>
<gene>
    <name evidence="3" type="primary">ORF43</name>
</gene>
<accession>A0A6G9HEI3</accession>
<evidence type="ECO:0000256" key="1">
    <source>
        <dbReference type="SAM" id="MobiDB-lite"/>
    </source>
</evidence>
<sequence>MAAPLQIRASENNELNKSFTLQNFCAPAGTVGGYVANYIDKAGEYAYVGEGSTCRYCSLAAPRRVNCAAGCADISCCAIIGKTARFARTTYKGDKEKCCMGGPRIDSDGRTCHPDHVPNSEECRTVLLNNCNNDLEKYLVRGHACNNYATFFPEGMFLKCKACNEYDIFTKHEALCKTLCLQNPGLCDDASNVYCNSAEGRDSTYCSCINDTSLNNPICASATCRTLGYITNGIKDRDCIINNCKVDLSFDNIRTLDINQLEIQQQCGVPEDNGDESGGDGSQQGMLQQQQQQHPLARFTDPLLDGIPDGVRDFFSNNAPFIVGGLLIILLLVAFN</sequence>
<protein>
    <submittedName>
        <fullName evidence="3">Pox virus entry-fusion-complex G9/A16</fullName>
    </submittedName>
</protein>
<feature type="transmembrane region" description="Helical" evidence="2">
    <location>
        <begin position="318"/>
        <end position="335"/>
    </location>
</feature>
<keyword evidence="2" id="KW-1133">Transmembrane helix</keyword>
<organism evidence="3">
    <name type="scientific">Panulirus argus virus 1</name>
    <dbReference type="NCBI Taxonomy" id="380624"/>
    <lineage>
        <taxon>Viruses</taxon>
    </lineage>
</organism>
<feature type="region of interest" description="Disordered" evidence="1">
    <location>
        <begin position="269"/>
        <end position="292"/>
    </location>
</feature>
<evidence type="ECO:0000313" key="3">
    <source>
        <dbReference type="EMBL" id="QIQ08659.1"/>
    </source>
</evidence>
<dbReference type="EMBL" id="MN604017">
    <property type="protein sequence ID" value="QIQ08659.1"/>
    <property type="molecule type" value="Genomic_DNA"/>
</dbReference>
<name>A0A6G9HEI3_9VIRU</name>
<reference evidence="3" key="1">
    <citation type="journal article" date="2020" name="MBio">
        <title>A New Family of DNA Viruses Causing Disease in Crustaceans from Diverse Aquatic Biomes.</title>
        <authorList>
            <person name="Subramaniam K."/>
            <person name="Behringer D.C."/>
            <person name="Bojko J."/>
            <person name="Yutin N."/>
            <person name="Clark A.S."/>
            <person name="Bateman K.S."/>
            <person name="van Aerle R."/>
            <person name="Bass D."/>
            <person name="Kerr R.C."/>
            <person name="Koonin E.V."/>
            <person name="Stentiford G.D."/>
            <person name="Waltzek T.B."/>
        </authorList>
    </citation>
    <scope>NUCLEOTIDE SEQUENCE</scope>
</reference>